<keyword evidence="4" id="KW-0804">Transcription</keyword>
<dbReference type="InterPro" id="IPR058163">
    <property type="entry name" value="LysR-type_TF_proteobact-type"/>
</dbReference>
<evidence type="ECO:0000259" key="5">
    <source>
        <dbReference type="PROSITE" id="PS50931"/>
    </source>
</evidence>
<dbReference type="InterPro" id="IPR000847">
    <property type="entry name" value="LysR_HTH_N"/>
</dbReference>
<dbReference type="InterPro" id="IPR036388">
    <property type="entry name" value="WH-like_DNA-bd_sf"/>
</dbReference>
<evidence type="ECO:0000313" key="7">
    <source>
        <dbReference type="Proteomes" id="UP000414233"/>
    </source>
</evidence>
<dbReference type="Gene3D" id="3.40.190.290">
    <property type="match status" value="1"/>
</dbReference>
<dbReference type="SUPFAM" id="SSF53850">
    <property type="entry name" value="Periplasmic binding protein-like II"/>
    <property type="match status" value="1"/>
</dbReference>
<gene>
    <name evidence="6" type="ORF">PTE30175_00533</name>
</gene>
<name>A0A5E4S6Y8_9BURK</name>
<keyword evidence="7" id="KW-1185">Reference proteome</keyword>
<dbReference type="PROSITE" id="PS50931">
    <property type="entry name" value="HTH_LYSR"/>
    <property type="match status" value="1"/>
</dbReference>
<evidence type="ECO:0000256" key="2">
    <source>
        <dbReference type="ARBA" id="ARBA00023015"/>
    </source>
</evidence>
<evidence type="ECO:0000256" key="3">
    <source>
        <dbReference type="ARBA" id="ARBA00023125"/>
    </source>
</evidence>
<reference evidence="6 7" key="1">
    <citation type="submission" date="2019-08" db="EMBL/GenBank/DDBJ databases">
        <authorList>
            <person name="Peeters C."/>
        </authorList>
    </citation>
    <scope>NUCLEOTIDE SEQUENCE [LARGE SCALE GENOMIC DNA]</scope>
    <source>
        <strain evidence="6 7">LMG 30175</strain>
    </source>
</reference>
<evidence type="ECO:0000256" key="1">
    <source>
        <dbReference type="ARBA" id="ARBA00009437"/>
    </source>
</evidence>
<dbReference type="PANTHER" id="PTHR30537">
    <property type="entry name" value="HTH-TYPE TRANSCRIPTIONAL REGULATOR"/>
    <property type="match status" value="1"/>
</dbReference>
<protein>
    <submittedName>
        <fullName evidence="6">LysR family transcriptional regulator</fullName>
    </submittedName>
</protein>
<dbReference type="PANTHER" id="PTHR30537:SF5">
    <property type="entry name" value="HTH-TYPE TRANSCRIPTIONAL ACTIVATOR TTDR-RELATED"/>
    <property type="match status" value="1"/>
</dbReference>
<evidence type="ECO:0000313" key="6">
    <source>
        <dbReference type="EMBL" id="VVD70324.1"/>
    </source>
</evidence>
<dbReference type="OrthoDB" id="8714815at2"/>
<comment type="similarity">
    <text evidence="1">Belongs to the LysR transcriptional regulatory family.</text>
</comment>
<dbReference type="GO" id="GO:0043565">
    <property type="term" value="F:sequence-specific DNA binding"/>
    <property type="evidence" value="ECO:0007669"/>
    <property type="project" value="TreeGrafter"/>
</dbReference>
<dbReference type="Pfam" id="PF03466">
    <property type="entry name" value="LysR_substrate"/>
    <property type="match status" value="1"/>
</dbReference>
<sequence>MDLNLIGLFVEIVDAGSLSAAARKLGMTRSNISHRLKLLERETDAQLLRRSTRSLDLTQAGHTLYDYGRRMLDDLGTAKASIDSLGQTLRGHVRISVPTGFGRMFVGAMLLDFMRSHPGITLTVTFNNRIHDLISARVDVALKITASPPQEYVARNVCPIEWRLFASQDYVARHGPIETPADLERQILVGSPYPGARVTFKLASRHDASAIHLVTMQPALQSEDFPFLADAAARGMGVGLLPGYVAHAPTHAALQPILPDYRVAGLGGALYILTLPNRYPSPSTQALIDYLRDAIGKLAEAWR</sequence>
<dbReference type="GO" id="GO:0006351">
    <property type="term" value="P:DNA-templated transcription"/>
    <property type="evidence" value="ECO:0007669"/>
    <property type="project" value="TreeGrafter"/>
</dbReference>
<dbReference type="Proteomes" id="UP000414233">
    <property type="component" value="Unassembled WGS sequence"/>
</dbReference>
<dbReference type="InterPro" id="IPR005119">
    <property type="entry name" value="LysR_subst-bd"/>
</dbReference>
<organism evidence="6 7">
    <name type="scientific">Pandoraea terrae</name>
    <dbReference type="NCBI Taxonomy" id="1537710"/>
    <lineage>
        <taxon>Bacteria</taxon>
        <taxon>Pseudomonadati</taxon>
        <taxon>Pseudomonadota</taxon>
        <taxon>Betaproteobacteria</taxon>
        <taxon>Burkholderiales</taxon>
        <taxon>Burkholderiaceae</taxon>
        <taxon>Pandoraea</taxon>
    </lineage>
</organism>
<dbReference type="GO" id="GO:0003700">
    <property type="term" value="F:DNA-binding transcription factor activity"/>
    <property type="evidence" value="ECO:0007669"/>
    <property type="project" value="InterPro"/>
</dbReference>
<feature type="domain" description="HTH lysR-type" evidence="5">
    <location>
        <begin position="1"/>
        <end position="58"/>
    </location>
</feature>
<dbReference type="SUPFAM" id="SSF46785">
    <property type="entry name" value="Winged helix' DNA-binding domain"/>
    <property type="match status" value="1"/>
</dbReference>
<dbReference type="Pfam" id="PF00126">
    <property type="entry name" value="HTH_1"/>
    <property type="match status" value="1"/>
</dbReference>
<dbReference type="AlphaFoldDB" id="A0A5E4S6Y8"/>
<dbReference type="EMBL" id="CABPRZ010000002">
    <property type="protein sequence ID" value="VVD70324.1"/>
    <property type="molecule type" value="Genomic_DNA"/>
</dbReference>
<keyword evidence="3" id="KW-0238">DNA-binding</keyword>
<proteinExistence type="inferred from homology"/>
<keyword evidence="2" id="KW-0805">Transcription regulation</keyword>
<evidence type="ECO:0000256" key="4">
    <source>
        <dbReference type="ARBA" id="ARBA00023163"/>
    </source>
</evidence>
<dbReference type="InterPro" id="IPR036390">
    <property type="entry name" value="WH_DNA-bd_sf"/>
</dbReference>
<dbReference type="FunFam" id="1.10.10.10:FF:000001">
    <property type="entry name" value="LysR family transcriptional regulator"/>
    <property type="match status" value="1"/>
</dbReference>
<dbReference type="CDD" id="cd08422">
    <property type="entry name" value="PBP2_CrgA_like"/>
    <property type="match status" value="1"/>
</dbReference>
<dbReference type="Gene3D" id="1.10.10.10">
    <property type="entry name" value="Winged helix-like DNA-binding domain superfamily/Winged helix DNA-binding domain"/>
    <property type="match status" value="1"/>
</dbReference>
<accession>A0A5E4S6Y8</accession>
<dbReference type="RefSeq" id="WP_150695505.1">
    <property type="nucleotide sequence ID" value="NZ_CABPRZ010000002.1"/>
</dbReference>